<feature type="site" description="Cleavage (non-hydrolytic); by autolysis" evidence="9">
    <location>
        <begin position="68"/>
        <end position="69"/>
    </location>
</feature>
<dbReference type="AlphaFoldDB" id="A0A1G1YZL6"/>
<evidence type="ECO:0000313" key="10">
    <source>
        <dbReference type="EMBL" id="OGY57792.1"/>
    </source>
</evidence>
<feature type="chain" id="PRO_5023523933" description="S-adenosylmethionine decarboxylase alpha chain" evidence="9">
    <location>
        <begin position="69"/>
        <end position="136"/>
    </location>
</feature>
<dbReference type="Gene3D" id="3.60.90.10">
    <property type="entry name" value="S-adenosylmethionine decarboxylase"/>
    <property type="match status" value="1"/>
</dbReference>
<comment type="cofactor">
    <cofactor evidence="9">
        <name>pyruvate</name>
        <dbReference type="ChEBI" id="CHEBI:15361"/>
    </cofactor>
    <text evidence="9">Binds 1 pyruvoyl group covalently per subunit.</text>
</comment>
<dbReference type="NCBIfam" id="TIGR03330">
    <property type="entry name" value="SAM_DCase_Bsu"/>
    <property type="match status" value="1"/>
</dbReference>
<keyword evidence="6 9" id="KW-0456">Lyase</keyword>
<keyword evidence="1 9" id="KW-0210">Decarboxylase</keyword>
<dbReference type="InterPro" id="IPR016067">
    <property type="entry name" value="S-AdoMet_deCO2ase_core"/>
</dbReference>
<comment type="pathway">
    <text evidence="9">Amine and polyamine biosynthesis; S-adenosylmethioninamine biosynthesis; S-adenosylmethioninamine from S-adenosyl-L-methionine: step 1/1.</text>
</comment>
<protein>
    <recommendedName>
        <fullName evidence="9">S-adenosylmethionine decarboxylase proenzyme</fullName>
        <shortName evidence="9">AdoMetDC</shortName>
        <shortName evidence="9">SAMDC</shortName>
        <ecNumber evidence="9">4.1.1.50</ecNumber>
    </recommendedName>
    <component>
        <recommendedName>
            <fullName evidence="9">S-adenosylmethionine decarboxylase beta chain</fullName>
        </recommendedName>
    </component>
    <component>
        <recommendedName>
            <fullName evidence="9">S-adenosylmethionine decarboxylase alpha chain</fullName>
        </recommendedName>
    </component>
</protein>
<keyword evidence="4 9" id="KW-0620">Polyamine biosynthesis</keyword>
<gene>
    <name evidence="9" type="primary">speH</name>
    <name evidence="10" type="ORF">A3D47_02570</name>
</gene>
<evidence type="ECO:0000256" key="9">
    <source>
        <dbReference type="HAMAP-Rule" id="MF_00464"/>
    </source>
</evidence>
<dbReference type="HAMAP" id="MF_00464">
    <property type="entry name" value="AdoMetDC_1"/>
    <property type="match status" value="1"/>
</dbReference>
<feature type="chain" id="PRO_5023523932" description="S-adenosylmethionine decarboxylase beta chain" evidence="9">
    <location>
        <begin position="1"/>
        <end position="68"/>
    </location>
</feature>
<feature type="active site" description="Proton donor; for catalytic activity" evidence="9">
    <location>
        <position position="89"/>
    </location>
</feature>
<evidence type="ECO:0000256" key="8">
    <source>
        <dbReference type="ARBA" id="ARBA00023317"/>
    </source>
</evidence>
<dbReference type="Pfam" id="PF02675">
    <property type="entry name" value="AdoMet_dc"/>
    <property type="match status" value="1"/>
</dbReference>
<comment type="subunit">
    <text evidence="9">Heterotetramer of two alpha and two beta chains arranged as a dimer of alpha/beta heterodimers.</text>
</comment>
<keyword evidence="2 9" id="KW-0068">Autocatalytic cleavage</keyword>
<dbReference type="Proteomes" id="UP000178651">
    <property type="component" value="Unassembled WGS sequence"/>
</dbReference>
<comment type="function">
    <text evidence="9">Catalyzes the decarboxylation of S-adenosylmethionine to S-adenosylmethioninamine (dcAdoMet), the propylamine donor required for the synthesis of the polyamines spermine and spermidine from the diamine putrescine.</text>
</comment>
<dbReference type="PANTHER" id="PTHR33866:SF2">
    <property type="entry name" value="S-ADENOSYLMETHIONINE DECARBOXYLASE PROENZYME"/>
    <property type="match status" value="1"/>
</dbReference>
<dbReference type="PANTHER" id="PTHR33866">
    <property type="entry name" value="S-ADENOSYLMETHIONINE DECARBOXYLASE PROENZYME"/>
    <property type="match status" value="1"/>
</dbReference>
<evidence type="ECO:0000256" key="1">
    <source>
        <dbReference type="ARBA" id="ARBA00022793"/>
    </source>
</evidence>
<organism evidence="10 11">
    <name type="scientific">Candidatus Colwellbacteria bacterium RIFCSPHIGHO2_02_FULL_43_15</name>
    <dbReference type="NCBI Taxonomy" id="1797686"/>
    <lineage>
        <taxon>Bacteria</taxon>
        <taxon>Candidatus Colwelliibacteriota</taxon>
    </lineage>
</organism>
<keyword evidence="7 9" id="KW-0704">Schiff base</keyword>
<evidence type="ECO:0000256" key="4">
    <source>
        <dbReference type="ARBA" id="ARBA00023115"/>
    </source>
</evidence>
<dbReference type="UniPathway" id="UPA00331">
    <property type="reaction ID" value="UER00451"/>
</dbReference>
<comment type="PTM">
    <text evidence="9">Is synthesized initially as an inactive proenzyme. Formation of the active enzyme involves a self-maturation process in which the active site pyruvoyl group is generated from an internal serine residue via an autocatalytic post-translational modification. Two non-identical subunits are generated from the proenzyme in this reaction, and the pyruvate is formed at the N-terminus of the alpha chain, which is derived from the carboxyl end of the proenzyme. The post-translation cleavage follows an unusual pathway, termed non-hydrolytic serinolysis, in which the side chain hydroxyl group of the serine supplies its oxygen atom to form the C-terminus of the beta chain, while the remainder of the serine residue undergoes an oxidative deamination to produce ammonia and the pyruvoyl group blocking the N-terminus of the alpha chain.</text>
</comment>
<keyword evidence="8 9" id="KW-0670">Pyruvate</keyword>
<dbReference type="InterPro" id="IPR017716">
    <property type="entry name" value="S-AdoMet_deCOase_pro-enz"/>
</dbReference>
<comment type="caution">
    <text evidence="10">The sequence shown here is derived from an EMBL/GenBank/DDBJ whole genome shotgun (WGS) entry which is preliminary data.</text>
</comment>
<evidence type="ECO:0000256" key="5">
    <source>
        <dbReference type="ARBA" id="ARBA00023145"/>
    </source>
</evidence>
<keyword evidence="3 9" id="KW-0745">Spermidine biosynthesis</keyword>
<feature type="active site" description="Proton acceptor; for processing activity" evidence="9">
    <location>
        <position position="74"/>
    </location>
</feature>
<comment type="catalytic activity">
    <reaction evidence="9">
        <text>S-adenosyl-L-methionine + H(+) = S-adenosyl 3-(methylsulfanyl)propylamine + CO2</text>
        <dbReference type="Rhea" id="RHEA:15981"/>
        <dbReference type="ChEBI" id="CHEBI:15378"/>
        <dbReference type="ChEBI" id="CHEBI:16526"/>
        <dbReference type="ChEBI" id="CHEBI:57443"/>
        <dbReference type="ChEBI" id="CHEBI:59789"/>
        <dbReference type="EC" id="4.1.1.50"/>
    </reaction>
</comment>
<keyword evidence="9" id="KW-0949">S-adenosyl-L-methionine</keyword>
<reference evidence="10 11" key="1">
    <citation type="journal article" date="2016" name="Nat. Commun.">
        <title>Thousands of microbial genomes shed light on interconnected biogeochemical processes in an aquifer system.</title>
        <authorList>
            <person name="Anantharaman K."/>
            <person name="Brown C.T."/>
            <person name="Hug L.A."/>
            <person name="Sharon I."/>
            <person name="Castelle C.J."/>
            <person name="Probst A.J."/>
            <person name="Thomas B.C."/>
            <person name="Singh A."/>
            <person name="Wilkins M.J."/>
            <person name="Karaoz U."/>
            <person name="Brodie E.L."/>
            <person name="Williams K.H."/>
            <person name="Hubbard S.S."/>
            <person name="Banfield J.F."/>
        </authorList>
    </citation>
    <scope>NUCLEOTIDE SEQUENCE [LARGE SCALE GENOMIC DNA]</scope>
</reference>
<dbReference type="GO" id="GO:0004014">
    <property type="term" value="F:adenosylmethionine decarboxylase activity"/>
    <property type="evidence" value="ECO:0007669"/>
    <property type="project" value="UniProtKB-UniRule"/>
</dbReference>
<sequence>MATKRTIKQTHLGTHIIAEFFGCEELNNLKFVRDSLKEAALVCGATILHTKLHKFSPQGLTGYLLLAESHISIHTWPEHGYAAIDVFTCGLMDAEKAVYFLAKQFKAQRVESRKIMRGERVTLEPDEAKTTTYVPI</sequence>
<comment type="similarity">
    <text evidence="9">Belongs to the prokaryotic AdoMetDC family. Type 1 subfamily.</text>
</comment>
<dbReference type="EMBL" id="MHIU01000023">
    <property type="protein sequence ID" value="OGY57792.1"/>
    <property type="molecule type" value="Genomic_DNA"/>
</dbReference>
<evidence type="ECO:0000313" key="11">
    <source>
        <dbReference type="Proteomes" id="UP000178651"/>
    </source>
</evidence>
<evidence type="ECO:0000256" key="3">
    <source>
        <dbReference type="ARBA" id="ARBA00023066"/>
    </source>
</evidence>
<keyword evidence="5 9" id="KW-0865">Zymogen</keyword>
<evidence type="ECO:0000256" key="6">
    <source>
        <dbReference type="ARBA" id="ARBA00023239"/>
    </source>
</evidence>
<dbReference type="GO" id="GO:0008295">
    <property type="term" value="P:spermidine biosynthetic process"/>
    <property type="evidence" value="ECO:0007669"/>
    <property type="project" value="UniProtKB-UniRule"/>
</dbReference>
<evidence type="ECO:0000256" key="2">
    <source>
        <dbReference type="ARBA" id="ARBA00022813"/>
    </source>
</evidence>
<proteinExistence type="inferred from homology"/>
<evidence type="ECO:0000256" key="7">
    <source>
        <dbReference type="ARBA" id="ARBA00023270"/>
    </source>
</evidence>
<dbReference type="EC" id="4.1.1.50" evidence="9"/>
<dbReference type="InterPro" id="IPR003826">
    <property type="entry name" value="AdoMetDC_fam_prok"/>
</dbReference>
<accession>A0A1G1YZL6</accession>
<dbReference type="GO" id="GO:0005829">
    <property type="term" value="C:cytosol"/>
    <property type="evidence" value="ECO:0007669"/>
    <property type="project" value="TreeGrafter"/>
</dbReference>
<dbReference type="SUPFAM" id="SSF56276">
    <property type="entry name" value="S-adenosylmethionine decarboxylase"/>
    <property type="match status" value="1"/>
</dbReference>
<name>A0A1G1YZL6_9BACT</name>
<feature type="active site" description="Schiff-base intermediate with substrate; via pyruvic acid" evidence="9">
    <location>
        <position position="69"/>
    </location>
</feature>
<feature type="modified residue" description="Pyruvic acid (Ser); by autocatalysis" evidence="9">
    <location>
        <position position="69"/>
    </location>
</feature>